<dbReference type="Gene3D" id="3.10.20.90">
    <property type="entry name" value="Phosphatidylinositol 3-kinase Catalytic Subunit, Chain A, domain 1"/>
    <property type="match status" value="1"/>
</dbReference>
<dbReference type="PANTHER" id="PTHR46340">
    <property type="entry name" value="UBX DOMAIN-CONTAINING PROTEIN 1"/>
    <property type="match status" value="1"/>
</dbReference>
<accession>A0A067R9Y2</accession>
<dbReference type="GO" id="GO:0036435">
    <property type="term" value="F:K48-linked polyubiquitin modification-dependent protein binding"/>
    <property type="evidence" value="ECO:0007669"/>
    <property type="project" value="TreeGrafter"/>
</dbReference>
<dbReference type="InterPro" id="IPR029071">
    <property type="entry name" value="Ubiquitin-like_domsf"/>
</dbReference>
<evidence type="ECO:0000256" key="3">
    <source>
        <dbReference type="ARBA" id="ARBA00023054"/>
    </source>
</evidence>
<dbReference type="GO" id="GO:1903094">
    <property type="term" value="P:negative regulation of protein K48-linked deubiquitination"/>
    <property type="evidence" value="ECO:0007669"/>
    <property type="project" value="TreeGrafter"/>
</dbReference>
<dbReference type="Proteomes" id="UP000027135">
    <property type="component" value="Unassembled WGS sequence"/>
</dbReference>
<keyword evidence="2" id="KW-0963">Cytoplasm</keyword>
<dbReference type="InterPro" id="IPR015940">
    <property type="entry name" value="UBA"/>
</dbReference>
<dbReference type="GO" id="GO:0032435">
    <property type="term" value="P:negative regulation of proteasomal ubiquitin-dependent protein catabolic process"/>
    <property type="evidence" value="ECO:0007669"/>
    <property type="project" value="TreeGrafter"/>
</dbReference>
<feature type="compositionally biased region" description="Polar residues" evidence="4">
    <location>
        <begin position="50"/>
        <end position="68"/>
    </location>
</feature>
<dbReference type="PROSITE" id="PS00028">
    <property type="entry name" value="ZINC_FINGER_C2H2_1"/>
    <property type="match status" value="1"/>
</dbReference>
<dbReference type="GO" id="GO:0031397">
    <property type="term" value="P:negative regulation of protein ubiquitination"/>
    <property type="evidence" value="ECO:0007669"/>
    <property type="project" value="TreeGrafter"/>
</dbReference>
<name>A0A067R9Y2_ZOONE</name>
<dbReference type="AlphaFoldDB" id="A0A067R9Y2"/>
<dbReference type="GO" id="GO:0005737">
    <property type="term" value="C:cytoplasm"/>
    <property type="evidence" value="ECO:0007669"/>
    <property type="project" value="UniProtKB-SubCell"/>
</dbReference>
<dbReference type="Gene3D" id="1.10.8.10">
    <property type="entry name" value="DNA helicase RuvA subunit, C-terminal domain"/>
    <property type="match status" value="1"/>
</dbReference>
<dbReference type="eggNOG" id="KOG2689">
    <property type="taxonomic scope" value="Eukaryota"/>
</dbReference>
<dbReference type="SMART" id="SM00165">
    <property type="entry name" value="UBA"/>
    <property type="match status" value="1"/>
</dbReference>
<reference evidence="7 8" key="1">
    <citation type="journal article" date="2014" name="Nat. Commun.">
        <title>Molecular traces of alternative social organization in a termite genome.</title>
        <authorList>
            <person name="Terrapon N."/>
            <person name="Li C."/>
            <person name="Robertson H.M."/>
            <person name="Ji L."/>
            <person name="Meng X."/>
            <person name="Booth W."/>
            <person name="Chen Z."/>
            <person name="Childers C.P."/>
            <person name="Glastad K.M."/>
            <person name="Gokhale K."/>
            <person name="Gowin J."/>
            <person name="Gronenberg W."/>
            <person name="Hermansen R.A."/>
            <person name="Hu H."/>
            <person name="Hunt B.G."/>
            <person name="Huylmans A.K."/>
            <person name="Khalil S.M."/>
            <person name="Mitchell R.D."/>
            <person name="Munoz-Torres M.C."/>
            <person name="Mustard J.A."/>
            <person name="Pan H."/>
            <person name="Reese J.T."/>
            <person name="Scharf M.E."/>
            <person name="Sun F."/>
            <person name="Vogel H."/>
            <person name="Xiao J."/>
            <person name="Yang W."/>
            <person name="Yang Z."/>
            <person name="Yang Z."/>
            <person name="Zhou J."/>
            <person name="Zhu J."/>
            <person name="Brent C.S."/>
            <person name="Elsik C.G."/>
            <person name="Goodisman M.A."/>
            <person name="Liberles D.A."/>
            <person name="Roe R.M."/>
            <person name="Vargo E.L."/>
            <person name="Vilcinskas A."/>
            <person name="Wang J."/>
            <person name="Bornberg-Bauer E."/>
            <person name="Korb J."/>
            <person name="Zhang G."/>
            <person name="Liebig J."/>
        </authorList>
    </citation>
    <scope>NUCLEOTIDE SEQUENCE [LARGE SCALE GENOMIC DNA]</scope>
    <source>
        <tissue evidence="7">Whole organism</tissue>
    </source>
</reference>
<feature type="domain" description="UBA" evidence="5">
    <location>
        <begin position="2"/>
        <end position="43"/>
    </location>
</feature>
<feature type="compositionally biased region" description="Basic and acidic residues" evidence="4">
    <location>
        <begin position="69"/>
        <end position="83"/>
    </location>
</feature>
<dbReference type="PROSITE" id="PS50030">
    <property type="entry name" value="UBA"/>
    <property type="match status" value="1"/>
</dbReference>
<feature type="region of interest" description="Disordered" evidence="4">
    <location>
        <begin position="40"/>
        <end position="97"/>
    </location>
</feature>
<dbReference type="EMBL" id="KK852649">
    <property type="protein sequence ID" value="KDR19499.1"/>
    <property type="molecule type" value="Genomic_DNA"/>
</dbReference>
<keyword evidence="8" id="KW-1185">Reference proteome</keyword>
<dbReference type="Pfam" id="PF22562">
    <property type="entry name" value="UBA_7"/>
    <property type="match status" value="1"/>
</dbReference>
<dbReference type="InParanoid" id="A0A067R9Y2"/>
<protein>
    <submittedName>
        <fullName evidence="7">UBX domain-containing protein 1</fullName>
    </submittedName>
</protein>
<dbReference type="InterPro" id="IPR041923">
    <property type="entry name" value="UBA_UBXN1"/>
</dbReference>
<comment type="subcellular location">
    <subcellularLocation>
        <location evidence="1">Cytoplasm</location>
    </subcellularLocation>
</comment>
<proteinExistence type="predicted"/>
<dbReference type="OMA" id="AQHFPRK"/>
<evidence type="ECO:0000256" key="1">
    <source>
        <dbReference type="ARBA" id="ARBA00004496"/>
    </source>
</evidence>
<dbReference type="FunCoup" id="A0A067R9Y2">
    <property type="interactions" value="1835"/>
</dbReference>
<feature type="region of interest" description="Disordered" evidence="4">
    <location>
        <begin position="127"/>
        <end position="166"/>
    </location>
</feature>
<dbReference type="InterPro" id="IPR013087">
    <property type="entry name" value="Znf_C2H2_type"/>
</dbReference>
<evidence type="ECO:0000256" key="4">
    <source>
        <dbReference type="SAM" id="MobiDB-lite"/>
    </source>
</evidence>
<dbReference type="PANTHER" id="PTHR46340:SF1">
    <property type="entry name" value="UBX DOMAIN-CONTAINING PROTEIN 1"/>
    <property type="match status" value="1"/>
</dbReference>
<feature type="domain" description="UBX" evidence="6">
    <location>
        <begin position="262"/>
        <end position="340"/>
    </location>
</feature>
<evidence type="ECO:0000259" key="5">
    <source>
        <dbReference type="PROSITE" id="PS50030"/>
    </source>
</evidence>
<dbReference type="OrthoDB" id="10254930at2759"/>
<evidence type="ECO:0000313" key="8">
    <source>
        <dbReference type="Proteomes" id="UP000027135"/>
    </source>
</evidence>
<gene>
    <name evidence="7" type="ORF">L798_06542</name>
</gene>
<dbReference type="SUPFAM" id="SSF54236">
    <property type="entry name" value="Ubiquitin-like"/>
    <property type="match status" value="1"/>
</dbReference>
<dbReference type="GO" id="GO:0005634">
    <property type="term" value="C:nucleus"/>
    <property type="evidence" value="ECO:0007669"/>
    <property type="project" value="TreeGrafter"/>
</dbReference>
<organism evidence="7 8">
    <name type="scientific">Zootermopsis nevadensis</name>
    <name type="common">Dampwood termite</name>
    <dbReference type="NCBI Taxonomy" id="136037"/>
    <lineage>
        <taxon>Eukaryota</taxon>
        <taxon>Metazoa</taxon>
        <taxon>Ecdysozoa</taxon>
        <taxon>Arthropoda</taxon>
        <taxon>Hexapoda</taxon>
        <taxon>Insecta</taxon>
        <taxon>Pterygota</taxon>
        <taxon>Neoptera</taxon>
        <taxon>Polyneoptera</taxon>
        <taxon>Dictyoptera</taxon>
        <taxon>Blattodea</taxon>
        <taxon>Blattoidea</taxon>
        <taxon>Termitoidae</taxon>
        <taxon>Termopsidae</taxon>
        <taxon>Zootermopsis</taxon>
    </lineage>
</organism>
<dbReference type="PROSITE" id="PS50033">
    <property type="entry name" value="UBX"/>
    <property type="match status" value="1"/>
</dbReference>
<dbReference type="InterPro" id="IPR009060">
    <property type="entry name" value="UBA-like_sf"/>
</dbReference>
<dbReference type="InterPro" id="IPR001012">
    <property type="entry name" value="UBX_dom"/>
</dbReference>
<dbReference type="Pfam" id="PF00789">
    <property type="entry name" value="UBX"/>
    <property type="match status" value="1"/>
</dbReference>
<evidence type="ECO:0000259" key="6">
    <source>
        <dbReference type="PROSITE" id="PS50033"/>
    </source>
</evidence>
<feature type="compositionally biased region" description="Basic and acidic residues" evidence="4">
    <location>
        <begin position="132"/>
        <end position="166"/>
    </location>
</feature>
<evidence type="ECO:0000256" key="2">
    <source>
        <dbReference type="ARBA" id="ARBA00022490"/>
    </source>
</evidence>
<dbReference type="SUPFAM" id="SSF46934">
    <property type="entry name" value="UBA-like"/>
    <property type="match status" value="1"/>
</dbReference>
<dbReference type="STRING" id="136037.A0A067R9Y2"/>
<dbReference type="CDD" id="cd01772">
    <property type="entry name" value="UBX_UBXN1"/>
    <property type="match status" value="1"/>
</dbReference>
<evidence type="ECO:0000313" key="7">
    <source>
        <dbReference type="EMBL" id="KDR19499.1"/>
    </source>
</evidence>
<keyword evidence="3" id="KW-0175">Coiled coil</keyword>
<dbReference type="CDD" id="cd14302">
    <property type="entry name" value="UBA_UBXN1"/>
    <property type="match status" value="1"/>
</dbReference>
<dbReference type="SMART" id="SM00166">
    <property type="entry name" value="UBX"/>
    <property type="match status" value="1"/>
</dbReference>
<sequence length="344" mass="38897">MNMASQDVNILAEMGFPRSKAERALEVTGNQGVEPAMEWLLAHADESLPTDPSVSSEAVNSALSQSTVEQDKQEGGSDEVTKDETEEPKEATANTVAKSLKCNECSRLFISPLEIEFHAAKTGHNSFFESDEEKRPLTEEEKKEQVKRLEEKMRQKRQEREEAEKREALEKEKLRIRHGKEMVAAKKKLGEDEMKKLVEQHKWEKMEEKMARQRVKEQIEQDKIARRAKFGIAAPTGGTQQMPVTAVELTPQQASLVQQPTKDYSQTRLQIRLTNGQALTQTFGSKEQLSAVRLYVEMNRTDGSGPFCLMTNFPKKVFSDDDYEKPLDLLGLVPSAVVIVSRTQ</sequence>